<name>W9NC44_FUSOX</name>
<feature type="compositionally biased region" description="Polar residues" evidence="1">
    <location>
        <begin position="29"/>
        <end position="43"/>
    </location>
</feature>
<sequence>MPQKPRIRKRWRPWLSNHAARIVRRRSPSIPNNSFQPKHTVTYGSLPVGPSRQGSRRPVTARRQTERYHPPRGRAPDIRHATNDAKQHYRSDRLVHCRPPKYGDEGLGPHRYLTTSEETTQGLSYSVIRHLETSGASHYIGLVVACYCHHREQRYIHRGRIYGHIGTQLKATRTERNGIWCT</sequence>
<dbReference type="AlphaFoldDB" id="W9NC44"/>
<evidence type="ECO:0000313" key="2">
    <source>
        <dbReference type="EMBL" id="EXA30259.1"/>
    </source>
</evidence>
<reference evidence="2" key="2">
    <citation type="submission" date="2012-05" db="EMBL/GenBank/DDBJ databases">
        <title>Annotation of the Genome Sequence of Fusarium oxysporum HDV247.</title>
        <authorList>
            <consortium name="The Broad Institute Genomics Platform"/>
            <person name="Ma L.-J."/>
            <person name="Corby-Kistler H."/>
            <person name="Broz K."/>
            <person name="Gale L.R."/>
            <person name="Jonkers W."/>
            <person name="O'Donnell K."/>
            <person name="Ploetz R."/>
            <person name="Steinberg C."/>
            <person name="Schwartz D.C."/>
            <person name="VanEtten H."/>
            <person name="Zhou S."/>
            <person name="Young S.K."/>
            <person name="Zeng Q."/>
            <person name="Gargeya S."/>
            <person name="Fitzgerald M."/>
            <person name="Abouelleil A."/>
            <person name="Alvarado L."/>
            <person name="Chapman S.B."/>
            <person name="Gainer-Dewar J."/>
            <person name="Goldberg J."/>
            <person name="Griggs A."/>
            <person name="Gujja S."/>
            <person name="Hansen M."/>
            <person name="Howarth C."/>
            <person name="Imamovic A."/>
            <person name="Ireland A."/>
            <person name="Larimer J."/>
            <person name="McCowan C."/>
            <person name="Murphy C."/>
            <person name="Pearson M."/>
            <person name="Poon T.W."/>
            <person name="Priest M."/>
            <person name="Roberts A."/>
            <person name="Saif S."/>
            <person name="Shea T."/>
            <person name="Sykes S."/>
            <person name="Wortman J."/>
            <person name="Nusbaum C."/>
            <person name="Birren B."/>
        </authorList>
    </citation>
    <scope>NUCLEOTIDE SEQUENCE</scope>
    <source>
        <strain evidence="2">HDV247</strain>
    </source>
</reference>
<dbReference type="HOGENOM" id="CLU_1482051_0_0_1"/>
<dbReference type="EMBL" id="JH651062">
    <property type="protein sequence ID" value="EXA30259.1"/>
    <property type="molecule type" value="Genomic_DNA"/>
</dbReference>
<feature type="compositionally biased region" description="Basic and acidic residues" evidence="1">
    <location>
        <begin position="63"/>
        <end position="79"/>
    </location>
</feature>
<dbReference type="OrthoDB" id="5112206at2759"/>
<accession>W9NC44</accession>
<organism evidence="2">
    <name type="scientific">Fusarium oxysporum f. sp. pisi HDV247</name>
    <dbReference type="NCBI Taxonomy" id="1080344"/>
    <lineage>
        <taxon>Eukaryota</taxon>
        <taxon>Fungi</taxon>
        <taxon>Dikarya</taxon>
        <taxon>Ascomycota</taxon>
        <taxon>Pezizomycotina</taxon>
        <taxon>Sordariomycetes</taxon>
        <taxon>Hypocreomycetidae</taxon>
        <taxon>Hypocreales</taxon>
        <taxon>Nectriaceae</taxon>
        <taxon>Fusarium</taxon>
        <taxon>Fusarium oxysporum species complex</taxon>
    </lineage>
</organism>
<proteinExistence type="predicted"/>
<reference evidence="2" key="1">
    <citation type="submission" date="2011-10" db="EMBL/GenBank/DDBJ databases">
        <title>The Genome Sequence of Fusarium oxysporum HDV247.</title>
        <authorList>
            <consortium name="The Broad Institute Genome Sequencing Platform"/>
            <person name="Ma L.-J."/>
            <person name="Gale L.R."/>
            <person name="Schwartz D.C."/>
            <person name="Zhou S."/>
            <person name="Corby-Kistler H."/>
            <person name="Young S.K."/>
            <person name="Zeng Q."/>
            <person name="Gargeya S."/>
            <person name="Fitzgerald M."/>
            <person name="Haas B."/>
            <person name="Abouelleil A."/>
            <person name="Alvarado L."/>
            <person name="Arachchi H.M."/>
            <person name="Berlin A."/>
            <person name="Brown A."/>
            <person name="Chapman S.B."/>
            <person name="Chen Z."/>
            <person name="Dunbar C."/>
            <person name="Freedman E."/>
            <person name="Gearin G."/>
            <person name="Goldberg J."/>
            <person name="Griggs A."/>
            <person name="Gujja S."/>
            <person name="Heiman D."/>
            <person name="Howarth C."/>
            <person name="Larson L."/>
            <person name="Lui A."/>
            <person name="MacDonald P.J.P."/>
            <person name="Montmayeur A."/>
            <person name="Murphy C."/>
            <person name="Neiman D."/>
            <person name="Pearson M."/>
            <person name="Priest M."/>
            <person name="Roberts A."/>
            <person name="Saif S."/>
            <person name="Shea T."/>
            <person name="Shenoy N."/>
            <person name="Sisk P."/>
            <person name="Stolte C."/>
            <person name="Sykes S."/>
            <person name="Wortman J."/>
            <person name="Nusbaum C."/>
            <person name="Birren B."/>
        </authorList>
    </citation>
    <scope>NUCLEOTIDE SEQUENCE [LARGE SCALE GENOMIC DNA]</scope>
    <source>
        <strain evidence="2">HDV247</strain>
    </source>
</reference>
<feature type="region of interest" description="Disordered" evidence="1">
    <location>
        <begin position="25"/>
        <end position="79"/>
    </location>
</feature>
<gene>
    <name evidence="2" type="ORF">FOVG_18349</name>
</gene>
<protein>
    <submittedName>
        <fullName evidence="2">Uncharacterized protein</fullName>
    </submittedName>
</protein>
<dbReference type="Proteomes" id="UP000030751">
    <property type="component" value="Unassembled WGS sequence"/>
</dbReference>
<evidence type="ECO:0000256" key="1">
    <source>
        <dbReference type="SAM" id="MobiDB-lite"/>
    </source>
</evidence>